<dbReference type="GO" id="GO:0016301">
    <property type="term" value="F:kinase activity"/>
    <property type="evidence" value="ECO:0007669"/>
    <property type="project" value="UniProtKB-UniRule"/>
</dbReference>
<dbReference type="PANTHER" id="PTHR22931:SF9">
    <property type="entry name" value="PYRUVATE, PHOSPHATE DIKINASE 1, CHLOROPLASTIC"/>
    <property type="match status" value="1"/>
</dbReference>
<dbReference type="InterPro" id="IPR018274">
    <property type="entry name" value="PEP_util_AS"/>
</dbReference>
<dbReference type="InterPro" id="IPR008279">
    <property type="entry name" value="PEP-util_enz_mobile_dom"/>
</dbReference>
<evidence type="ECO:0000256" key="7">
    <source>
        <dbReference type="ARBA" id="ARBA00022723"/>
    </source>
</evidence>
<evidence type="ECO:0000259" key="17">
    <source>
        <dbReference type="Pfam" id="PF01326"/>
    </source>
</evidence>
<dbReference type="Gene3D" id="3.30.1490.20">
    <property type="entry name" value="ATP-grasp fold, A domain"/>
    <property type="match status" value="1"/>
</dbReference>
<evidence type="ECO:0000256" key="2">
    <source>
        <dbReference type="ARBA" id="ARBA00003144"/>
    </source>
</evidence>
<evidence type="ECO:0000256" key="6">
    <source>
        <dbReference type="ARBA" id="ARBA00022679"/>
    </source>
</evidence>
<evidence type="ECO:0000256" key="15">
    <source>
        <dbReference type="PIRSR" id="PIRSR000853-3"/>
    </source>
</evidence>
<dbReference type="InterPro" id="IPR000121">
    <property type="entry name" value="PEP_util_C"/>
</dbReference>
<dbReference type="EMBL" id="QQYZ01000022">
    <property type="protein sequence ID" value="RSY78808.1"/>
    <property type="molecule type" value="Genomic_DNA"/>
</dbReference>
<dbReference type="Pfam" id="PF02896">
    <property type="entry name" value="PEP-utilizers_C"/>
    <property type="match status" value="1"/>
</dbReference>
<feature type="active site" description="Proton donor" evidence="13">
    <location>
        <position position="845"/>
    </location>
</feature>
<feature type="binding site" evidence="14">
    <location>
        <position position="782"/>
    </location>
    <ligand>
        <name>substrate</name>
    </ligand>
</feature>
<sequence length="889" mass="95868">MTRYVYRFGGNVSDGGAGDKNLLGGKGANLDGMASIGLPVPPGFTISTPVCALYYENGGTFPDSLKAEVAGGVAHIEGITGKKFGVAADPLLVSVRSGARASMPGMMDTVLNLGLNDETVEGLAAISGDARFAWDSYRRFIQMYSDVVLELDHGRFEEALEIAKEDRGYHLDTEMTASDWQALVAEYKALVVELWDGKAFPQDVHDQLWGAIGAVFGSWQSERAKVYRRLNDIPGDWGTAVNVQAMVFGNMGDTSATGVAFTRDPATGENAYYGEFLINAQGEDVVAGIRTPQYLTRAARERAGAKPASMEEAMPEAYAELARVFDQLERHYRDMQDIEFTVERGKLWMLQTRSGKRTAKAALKIAVDMANEGLITQEEAIARVDPAALDQLLHPTLDPDAPRDVLTKGLPASPGAASGFAVFDSDTAEKRAAAGDAVILVRVETSPEDIHGMHAAKGILTARGGMTSHAAVVARGMGRPCVSGAGTLSINAKEGLMRVGTREIREGEVITIDGSTGEVMLGEVPTIQPELAGDFGTLMEWADKVRRLKVRTNAETPLDCRTAREFGAEGIGLCRTEHMFFDAARITAVRQMILAADEKGRRAALDKLLPEQRKDFTEIFEVMAGLPCTIRLLDPPLHEFLPHEESEFAEVAAAAGLDVETLRRRAAELHEFNPMLGHRGCRLGVTYPEIYEMQARAIFEAACEVAEKSGAAPVPEVMIPLVATRRELELMKAVVDKAAQAVFAEKGRTIEYLVGTMIELPRAALRAGEIAEVGEFFSFGTNDLTQTTLGVSRDDAGRFLTTYVEKGIYARDPFVSIDVEGVGELIEIAAERGRKARPGIKLGICGEHGGDPASIAFCEQTGLDYVSASPYRVPIARLAAAQAALLKGG</sequence>
<evidence type="ECO:0000256" key="5">
    <source>
        <dbReference type="ARBA" id="ARBA00020138"/>
    </source>
</evidence>
<feature type="domain" description="PEP-utilising enzyme C-terminal" evidence="18">
    <location>
        <begin position="532"/>
        <end position="883"/>
    </location>
</feature>
<feature type="binding site" evidence="14">
    <location>
        <position position="780"/>
    </location>
    <ligand>
        <name>substrate</name>
    </ligand>
</feature>
<proteinExistence type="inferred from homology"/>
<evidence type="ECO:0000313" key="20">
    <source>
        <dbReference type="Proteomes" id="UP000287746"/>
    </source>
</evidence>
<keyword evidence="9 19" id="KW-0418">Kinase</keyword>
<dbReference type="Gene3D" id="1.10.189.10">
    <property type="entry name" value="Pyruvate Phosphate Dikinase, domain 2"/>
    <property type="match status" value="1"/>
</dbReference>
<evidence type="ECO:0000256" key="11">
    <source>
        <dbReference type="ARBA" id="ARBA00022842"/>
    </source>
</evidence>
<dbReference type="InterPro" id="IPR036637">
    <property type="entry name" value="Phosphohistidine_dom_sf"/>
</dbReference>
<dbReference type="SUPFAM" id="SSF51621">
    <property type="entry name" value="Phosphoenolpyruvate/pyruvate domain"/>
    <property type="match status" value="1"/>
</dbReference>
<evidence type="ECO:0000259" key="18">
    <source>
        <dbReference type="Pfam" id="PF02896"/>
    </source>
</evidence>
<feature type="binding site" evidence="15">
    <location>
        <position position="783"/>
    </location>
    <ligand>
        <name>Mg(2+)</name>
        <dbReference type="ChEBI" id="CHEBI:18420"/>
    </ligand>
</feature>
<dbReference type="GO" id="GO:0046872">
    <property type="term" value="F:metal ion binding"/>
    <property type="evidence" value="ECO:0007669"/>
    <property type="project" value="UniProtKB-UniRule"/>
</dbReference>
<keyword evidence="6 19" id="KW-0808">Transferase</keyword>
<comment type="catalytic activity">
    <reaction evidence="12">
        <text>pyruvate + phosphate + ATP = phosphoenolpyruvate + AMP + diphosphate + H(+)</text>
        <dbReference type="Rhea" id="RHEA:10756"/>
        <dbReference type="ChEBI" id="CHEBI:15361"/>
        <dbReference type="ChEBI" id="CHEBI:15378"/>
        <dbReference type="ChEBI" id="CHEBI:30616"/>
        <dbReference type="ChEBI" id="CHEBI:33019"/>
        <dbReference type="ChEBI" id="CHEBI:43474"/>
        <dbReference type="ChEBI" id="CHEBI:58702"/>
        <dbReference type="ChEBI" id="CHEBI:456215"/>
        <dbReference type="EC" id="2.7.9.1"/>
    </reaction>
</comment>
<dbReference type="Gene3D" id="3.20.20.60">
    <property type="entry name" value="Phosphoenolpyruvate-binding domains"/>
    <property type="match status" value="1"/>
</dbReference>
<dbReference type="InterPro" id="IPR002192">
    <property type="entry name" value="PPDK_AMP/ATP-bd"/>
</dbReference>
<comment type="cofactor">
    <cofactor evidence="1 12 15">
        <name>Mg(2+)</name>
        <dbReference type="ChEBI" id="CHEBI:18420"/>
    </cofactor>
</comment>
<comment type="caution">
    <text evidence="19">The sequence shown here is derived from an EMBL/GenBank/DDBJ whole genome shotgun (WGS) entry which is preliminary data.</text>
</comment>
<feature type="binding site" evidence="14">
    <location>
        <position position="781"/>
    </location>
    <ligand>
        <name>substrate</name>
    </ligand>
</feature>
<evidence type="ECO:0000256" key="8">
    <source>
        <dbReference type="ARBA" id="ARBA00022741"/>
    </source>
</evidence>
<dbReference type="Gene3D" id="3.30.470.20">
    <property type="entry name" value="ATP-grasp fold, B domain"/>
    <property type="match status" value="1"/>
</dbReference>
<feature type="domain" description="Pyruvate phosphate dikinase AMP/ATP-binding" evidence="17">
    <location>
        <begin position="21"/>
        <end position="59"/>
    </location>
</feature>
<dbReference type="PROSITE" id="PS00742">
    <property type="entry name" value="PEP_ENZYMES_2"/>
    <property type="match status" value="1"/>
</dbReference>
<comment type="similarity">
    <text evidence="3 12">Belongs to the PEP-utilizing enzyme family.</text>
</comment>
<comment type="function">
    <text evidence="2">Catalyzes the reversible phosphorylation of pyruvate and phosphate.</text>
</comment>
<dbReference type="InterPro" id="IPR010121">
    <property type="entry name" value="Pyruvate_phosphate_dikinase"/>
</dbReference>
<evidence type="ECO:0000259" key="16">
    <source>
        <dbReference type="Pfam" id="PF00391"/>
    </source>
</evidence>
<gene>
    <name evidence="19" type="ORF">DAH66_18395</name>
</gene>
<dbReference type="RefSeq" id="WP_126005472.1">
    <property type="nucleotide sequence ID" value="NZ_QQYZ01000022.1"/>
</dbReference>
<dbReference type="SUPFAM" id="SSF56059">
    <property type="entry name" value="Glutathione synthetase ATP-binding domain-like"/>
    <property type="match status" value="1"/>
</dbReference>
<feature type="domain" description="PEP-utilising enzyme mobile" evidence="16">
    <location>
        <begin position="437"/>
        <end position="517"/>
    </location>
</feature>
<feature type="domain" description="Pyruvate phosphate dikinase AMP/ATP-binding" evidence="17">
    <location>
        <begin position="66"/>
        <end position="371"/>
    </location>
</feature>
<accession>A0A430FZE9</accession>
<feature type="binding site" evidence="14">
    <location>
        <position position="783"/>
    </location>
    <ligand>
        <name>substrate</name>
    </ligand>
</feature>
<keyword evidence="8" id="KW-0547">Nucleotide-binding</keyword>
<dbReference type="NCBIfam" id="NF004531">
    <property type="entry name" value="PRK05878.1"/>
    <property type="match status" value="1"/>
</dbReference>
<dbReference type="GO" id="GO:0005524">
    <property type="term" value="F:ATP binding"/>
    <property type="evidence" value="ECO:0007669"/>
    <property type="project" value="UniProtKB-UniRule"/>
</dbReference>
<dbReference type="PANTHER" id="PTHR22931">
    <property type="entry name" value="PHOSPHOENOLPYRUVATE DIKINASE-RELATED"/>
    <property type="match status" value="1"/>
</dbReference>
<keyword evidence="19" id="KW-0670">Pyruvate</keyword>
<feature type="binding site" evidence="14">
    <location>
        <position position="575"/>
    </location>
    <ligand>
        <name>substrate</name>
    </ligand>
</feature>
<keyword evidence="7 15" id="KW-0479">Metal-binding</keyword>
<feature type="binding site" evidence="14">
    <location>
        <position position="759"/>
    </location>
    <ligand>
        <name>substrate</name>
    </ligand>
</feature>
<feature type="binding site" evidence="14">
    <location>
        <position position="631"/>
    </location>
    <ligand>
        <name>substrate</name>
    </ligand>
</feature>
<dbReference type="PROSITE" id="PS00370">
    <property type="entry name" value="PEP_ENZYMES_PHOS_SITE"/>
    <property type="match status" value="1"/>
</dbReference>
<evidence type="ECO:0000256" key="1">
    <source>
        <dbReference type="ARBA" id="ARBA00001946"/>
    </source>
</evidence>
<dbReference type="Pfam" id="PF00391">
    <property type="entry name" value="PEP-utilizers"/>
    <property type="match status" value="1"/>
</dbReference>
<evidence type="ECO:0000256" key="13">
    <source>
        <dbReference type="PIRSR" id="PIRSR000853-1"/>
    </source>
</evidence>
<keyword evidence="11 15" id="KW-0460">Magnesium</keyword>
<dbReference type="GO" id="GO:0050242">
    <property type="term" value="F:pyruvate, phosphate dikinase activity"/>
    <property type="evidence" value="ECO:0007669"/>
    <property type="project" value="UniProtKB-UniRule"/>
</dbReference>
<feature type="binding site" evidence="15">
    <location>
        <position position="759"/>
    </location>
    <ligand>
        <name>Mg(2+)</name>
        <dbReference type="ChEBI" id="CHEBI:18420"/>
    </ligand>
</feature>
<dbReference type="InterPro" id="IPR013815">
    <property type="entry name" value="ATP_grasp_subdomain_1"/>
</dbReference>
<dbReference type="InterPro" id="IPR015813">
    <property type="entry name" value="Pyrv/PenolPyrv_kinase-like_dom"/>
</dbReference>
<keyword evidence="10" id="KW-0067">ATP-binding</keyword>
<evidence type="ECO:0000256" key="10">
    <source>
        <dbReference type="ARBA" id="ARBA00022840"/>
    </source>
</evidence>
<dbReference type="InterPro" id="IPR023151">
    <property type="entry name" value="PEP_util_CS"/>
</dbReference>
<protein>
    <recommendedName>
        <fullName evidence="5 12">Pyruvate, phosphate dikinase</fullName>
        <ecNumber evidence="4 12">2.7.9.1</ecNumber>
    </recommendedName>
</protein>
<evidence type="ECO:0000313" key="19">
    <source>
        <dbReference type="EMBL" id="RSY78808.1"/>
    </source>
</evidence>
<dbReference type="NCBIfam" id="TIGR01828">
    <property type="entry name" value="pyru_phos_dikin"/>
    <property type="match status" value="1"/>
</dbReference>
<evidence type="ECO:0000256" key="12">
    <source>
        <dbReference type="PIRNR" id="PIRNR000853"/>
    </source>
</evidence>
<dbReference type="InterPro" id="IPR040442">
    <property type="entry name" value="Pyrv_kinase-like_dom_sf"/>
</dbReference>
<evidence type="ECO:0000256" key="9">
    <source>
        <dbReference type="ARBA" id="ARBA00022777"/>
    </source>
</evidence>
<evidence type="ECO:0000256" key="4">
    <source>
        <dbReference type="ARBA" id="ARBA00011994"/>
    </source>
</evidence>
<dbReference type="Gene3D" id="3.50.30.10">
    <property type="entry name" value="Phosphohistidine domain"/>
    <property type="match status" value="1"/>
</dbReference>
<reference evidence="19 20" key="1">
    <citation type="submission" date="2018-07" db="EMBL/GenBank/DDBJ databases">
        <title>Genomic and Epidemiologic Investigation of an Indolent Hospital Outbreak.</title>
        <authorList>
            <person name="Johnson R.C."/>
            <person name="Deming C."/>
            <person name="Conlan S."/>
            <person name="Zellmer C.J."/>
            <person name="Michelin A.V."/>
            <person name="Lee-Lin S."/>
            <person name="Thomas P.J."/>
            <person name="Park M."/>
            <person name="Weingarten R.A."/>
            <person name="Less J."/>
            <person name="Dekker J.P."/>
            <person name="Frank K.M."/>
            <person name="Musser K.A."/>
            <person name="Mcquiston J.R."/>
            <person name="Henderson D.K."/>
            <person name="Lau A.F."/>
            <person name="Palmore T.N."/>
            <person name="Segre J.A."/>
        </authorList>
    </citation>
    <scope>NUCLEOTIDE SEQUENCE [LARGE SCALE GENOMIC DNA]</scope>
    <source>
        <strain evidence="19 20">SK-CDC1_0717</strain>
    </source>
</reference>
<dbReference type="Proteomes" id="UP000287746">
    <property type="component" value="Unassembled WGS sequence"/>
</dbReference>
<evidence type="ECO:0000256" key="3">
    <source>
        <dbReference type="ARBA" id="ARBA00007837"/>
    </source>
</evidence>
<dbReference type="AlphaFoldDB" id="A0A430FZE9"/>
<dbReference type="EC" id="2.7.9.1" evidence="4 12"/>
<dbReference type="PIRSF" id="PIRSF000853">
    <property type="entry name" value="PPDK"/>
    <property type="match status" value="1"/>
</dbReference>
<evidence type="ECO:0000256" key="14">
    <source>
        <dbReference type="PIRSR" id="PIRSR000853-2"/>
    </source>
</evidence>
<organism evidence="19 20">
    <name type="scientific">Sphingomonas koreensis</name>
    <dbReference type="NCBI Taxonomy" id="93064"/>
    <lineage>
        <taxon>Bacteria</taxon>
        <taxon>Pseudomonadati</taxon>
        <taxon>Pseudomonadota</taxon>
        <taxon>Alphaproteobacteria</taxon>
        <taxon>Sphingomonadales</taxon>
        <taxon>Sphingomonadaceae</taxon>
        <taxon>Sphingomonas</taxon>
    </lineage>
</organism>
<feature type="active site" description="Tele-phosphohistidine intermediate" evidence="13">
    <location>
        <position position="469"/>
    </location>
</feature>
<dbReference type="Gene3D" id="1.20.80.30">
    <property type="match status" value="1"/>
</dbReference>
<dbReference type="Pfam" id="PF01326">
    <property type="entry name" value="PPDK_N"/>
    <property type="match status" value="2"/>
</dbReference>
<dbReference type="SUPFAM" id="SSF52009">
    <property type="entry name" value="Phosphohistidine domain"/>
    <property type="match status" value="1"/>
</dbReference>
<name>A0A430FZE9_9SPHN</name>